<dbReference type="SUPFAM" id="SSF140111">
    <property type="entry name" value="Endosomal sorting complex assembly domain"/>
    <property type="match status" value="1"/>
</dbReference>
<comment type="caution">
    <text evidence="8">The sequence shown here is derived from an EMBL/GenBank/DDBJ whole genome shotgun (WGS) entry which is preliminary data.</text>
</comment>
<dbReference type="PROSITE" id="PS51312">
    <property type="entry name" value="SB"/>
    <property type="match status" value="1"/>
</dbReference>
<dbReference type="PANTHER" id="PTHR23306">
    <property type="entry name" value="TUMOR SUSCEPTIBILITY GENE 101 PROTEIN-RELATED"/>
    <property type="match status" value="1"/>
</dbReference>
<proteinExistence type="predicted"/>
<dbReference type="Proteomes" id="UP000469890">
    <property type="component" value="Unassembled WGS sequence"/>
</dbReference>
<dbReference type="GO" id="GO:0072666">
    <property type="term" value="P:establishment of protein localization to vacuole"/>
    <property type="evidence" value="ECO:0007669"/>
    <property type="project" value="UniProtKB-ARBA"/>
</dbReference>
<organism evidence="8 9">
    <name type="scientific">Mucor circinelloides f. lusitanicus</name>
    <name type="common">Mucor racemosus var. lusitanicus</name>
    <dbReference type="NCBI Taxonomy" id="29924"/>
    <lineage>
        <taxon>Eukaryota</taxon>
        <taxon>Fungi</taxon>
        <taxon>Fungi incertae sedis</taxon>
        <taxon>Mucoromycota</taxon>
        <taxon>Mucoromycotina</taxon>
        <taxon>Mucoromycetes</taxon>
        <taxon>Mucorales</taxon>
        <taxon>Mucorineae</taxon>
        <taxon>Mucoraceae</taxon>
        <taxon>Mucor</taxon>
    </lineage>
</organism>
<dbReference type="GO" id="GO:0000813">
    <property type="term" value="C:ESCRT I complex"/>
    <property type="evidence" value="ECO:0007669"/>
    <property type="project" value="TreeGrafter"/>
</dbReference>
<evidence type="ECO:0000259" key="7">
    <source>
        <dbReference type="PROSITE" id="PS51312"/>
    </source>
</evidence>
<name>A0A8H4EYQ0_MUCCL</name>
<gene>
    <name evidence="8" type="ORF">FB192DRAFT_1167056</name>
</gene>
<feature type="domain" description="SB" evidence="7">
    <location>
        <begin position="145"/>
        <end position="206"/>
    </location>
</feature>
<evidence type="ECO:0000256" key="4">
    <source>
        <dbReference type="ARBA" id="ARBA00022927"/>
    </source>
</evidence>
<keyword evidence="2 5" id="KW-0813">Transport</keyword>
<keyword evidence="3" id="KW-0967">Endosome</keyword>
<protein>
    <submittedName>
        <fullName evidence="8">Vps23 core domain-containing protein</fullName>
    </submittedName>
</protein>
<dbReference type="AlphaFoldDB" id="A0A8H4EYQ0"/>
<feature type="compositionally biased region" description="Polar residues" evidence="6">
    <location>
        <begin position="24"/>
        <end position="50"/>
    </location>
</feature>
<evidence type="ECO:0000313" key="8">
    <source>
        <dbReference type="EMBL" id="KAF1798018.1"/>
    </source>
</evidence>
<dbReference type="InterPro" id="IPR052070">
    <property type="entry name" value="ESCRT-I_UEV_domain"/>
</dbReference>
<dbReference type="GO" id="GO:0043130">
    <property type="term" value="F:ubiquitin binding"/>
    <property type="evidence" value="ECO:0007669"/>
    <property type="project" value="TreeGrafter"/>
</dbReference>
<evidence type="ECO:0000256" key="2">
    <source>
        <dbReference type="ARBA" id="ARBA00022448"/>
    </source>
</evidence>
<dbReference type="Pfam" id="PF09454">
    <property type="entry name" value="Vps23_core"/>
    <property type="match status" value="1"/>
</dbReference>
<dbReference type="Gene3D" id="6.10.140.820">
    <property type="match status" value="1"/>
</dbReference>
<comment type="subcellular location">
    <subcellularLocation>
        <location evidence="1">Endosome</location>
    </subcellularLocation>
</comment>
<dbReference type="InterPro" id="IPR037202">
    <property type="entry name" value="ESCRT_assembly_dom"/>
</dbReference>
<dbReference type="PANTHER" id="PTHR23306:SF3">
    <property type="entry name" value="TUMOR SUPPRESSOR PROTEIN 101"/>
    <property type="match status" value="1"/>
</dbReference>
<feature type="region of interest" description="Disordered" evidence="6">
    <location>
        <begin position="19"/>
        <end position="50"/>
    </location>
</feature>
<dbReference type="EMBL" id="JAAECE010000008">
    <property type="protein sequence ID" value="KAF1798018.1"/>
    <property type="molecule type" value="Genomic_DNA"/>
</dbReference>
<sequence length="206" mass="23136">MNLNSSLPKSASLPAIATMPYPQLPQTPTSRPGGNSNGAPDSNSPQNSYNTYNIQESLYRKVTDKLQQYNVSVSGDMDRLLLQNRQLNEGEISIDQEVRALTDIKERLKYNNLVLESRSKEIVDVTEKVNGIPDVQVDEALCGTTVVANQIFELVADDNAISDTVYFLAKALNSERIDLAQFMKYTRMLSREQFMKRALIKKITQT</sequence>
<evidence type="ECO:0000256" key="3">
    <source>
        <dbReference type="ARBA" id="ARBA00022753"/>
    </source>
</evidence>
<dbReference type="InterPro" id="IPR017916">
    <property type="entry name" value="SB_dom"/>
</dbReference>
<dbReference type="GO" id="GO:0043162">
    <property type="term" value="P:ubiquitin-dependent protein catabolic process via the multivesicular body sorting pathway"/>
    <property type="evidence" value="ECO:0007669"/>
    <property type="project" value="UniProtKB-ARBA"/>
</dbReference>
<evidence type="ECO:0000256" key="6">
    <source>
        <dbReference type="SAM" id="MobiDB-lite"/>
    </source>
</evidence>
<reference evidence="8 9" key="1">
    <citation type="submission" date="2019-09" db="EMBL/GenBank/DDBJ databases">
        <authorList>
            <consortium name="DOE Joint Genome Institute"/>
            <person name="Mondo S.J."/>
            <person name="Navarro-Mendoza M.I."/>
            <person name="Perez-Arques C."/>
            <person name="Panchal S."/>
            <person name="Nicolas F.E."/>
            <person name="Ganguly P."/>
            <person name="Pangilinan J."/>
            <person name="Grigoriev I."/>
            <person name="Heitman J."/>
            <person name="Sanya K."/>
            <person name="Garre V."/>
        </authorList>
    </citation>
    <scope>NUCLEOTIDE SEQUENCE [LARGE SCALE GENOMIC DNA]</scope>
    <source>
        <strain evidence="8 9">MU402</strain>
    </source>
</reference>
<dbReference type="GO" id="GO:0015031">
    <property type="term" value="P:protein transport"/>
    <property type="evidence" value="ECO:0007669"/>
    <property type="project" value="UniProtKB-UniRule"/>
</dbReference>
<accession>A0A8H4EYQ0</accession>
<evidence type="ECO:0000313" key="9">
    <source>
        <dbReference type="Proteomes" id="UP000469890"/>
    </source>
</evidence>
<evidence type="ECO:0000256" key="1">
    <source>
        <dbReference type="ARBA" id="ARBA00004177"/>
    </source>
</evidence>
<evidence type="ECO:0000256" key="5">
    <source>
        <dbReference type="PROSITE-ProRule" id="PRU00644"/>
    </source>
</evidence>
<keyword evidence="4 5" id="KW-0653">Protein transport</keyword>